<dbReference type="RefSeq" id="WP_196153349.1">
    <property type="nucleotide sequence ID" value="NZ_JADMLG010000020.1"/>
</dbReference>
<dbReference type="PANTHER" id="PTHR34075:SF5">
    <property type="entry name" value="BLR3430 PROTEIN"/>
    <property type="match status" value="1"/>
</dbReference>
<dbReference type="SUPFAM" id="SSF50249">
    <property type="entry name" value="Nucleic acid-binding proteins"/>
    <property type="match status" value="1"/>
</dbReference>
<sequence length="151" mass="17257">MSERRPPALDLPWGPEPDGLDQPYWDGLRAGELRLQRCGRCREWIWGPQWICGNCYTFDPGWEPVEPSGVVYSWSRSHYPFITELAHRVPYTTVLVALPDAGDRRVLGILLGDGTDQVRIGDHVIGEFELEEGATWPLLRWRRSARSGDRA</sequence>
<dbReference type="InterPro" id="IPR012340">
    <property type="entry name" value="NA-bd_OB-fold"/>
</dbReference>
<accession>A0A931IGQ4</accession>
<dbReference type="PANTHER" id="PTHR34075">
    <property type="entry name" value="BLR3430 PROTEIN"/>
    <property type="match status" value="1"/>
</dbReference>
<evidence type="ECO:0000259" key="1">
    <source>
        <dbReference type="Pfam" id="PF01796"/>
    </source>
</evidence>
<evidence type="ECO:0000313" key="3">
    <source>
        <dbReference type="Proteomes" id="UP000655751"/>
    </source>
</evidence>
<dbReference type="AlphaFoldDB" id="A0A931IGQ4"/>
<keyword evidence="3" id="KW-1185">Reference proteome</keyword>
<dbReference type="EMBL" id="JADMLG010000020">
    <property type="protein sequence ID" value="MBH0781046.1"/>
    <property type="molecule type" value="Genomic_DNA"/>
</dbReference>
<dbReference type="InterPro" id="IPR052513">
    <property type="entry name" value="Thioester_dehydratase-like"/>
</dbReference>
<evidence type="ECO:0000313" key="2">
    <source>
        <dbReference type="EMBL" id="MBH0781046.1"/>
    </source>
</evidence>
<dbReference type="Proteomes" id="UP000655751">
    <property type="component" value="Unassembled WGS sequence"/>
</dbReference>
<proteinExistence type="predicted"/>
<dbReference type="Pfam" id="PF01796">
    <property type="entry name" value="OB_ChsH2_C"/>
    <property type="match status" value="1"/>
</dbReference>
<name>A0A931IGQ4_9NOCA</name>
<protein>
    <submittedName>
        <fullName evidence="2">OB-fold domain-containing protein</fullName>
    </submittedName>
</protein>
<gene>
    <name evidence="2" type="ORF">IT779_32715</name>
</gene>
<organism evidence="2 3">
    <name type="scientific">Nocardia bovistercoris</name>
    <dbReference type="NCBI Taxonomy" id="2785916"/>
    <lineage>
        <taxon>Bacteria</taxon>
        <taxon>Bacillati</taxon>
        <taxon>Actinomycetota</taxon>
        <taxon>Actinomycetes</taxon>
        <taxon>Mycobacteriales</taxon>
        <taxon>Nocardiaceae</taxon>
        <taxon>Nocardia</taxon>
    </lineage>
</organism>
<feature type="domain" description="ChsH2 C-terminal OB-fold" evidence="1">
    <location>
        <begin position="62"/>
        <end position="124"/>
    </location>
</feature>
<dbReference type="InterPro" id="IPR002878">
    <property type="entry name" value="ChsH2_C"/>
</dbReference>
<reference evidence="2" key="1">
    <citation type="submission" date="2020-11" db="EMBL/GenBank/DDBJ databases">
        <title>Nocardia NEAU-351.nov., a novel actinomycete isolated from the cow dung.</title>
        <authorList>
            <person name="Zhang X."/>
        </authorList>
    </citation>
    <scope>NUCLEOTIDE SEQUENCE</scope>
    <source>
        <strain evidence="2">NEAU-351</strain>
    </source>
</reference>
<comment type="caution">
    <text evidence="2">The sequence shown here is derived from an EMBL/GenBank/DDBJ whole genome shotgun (WGS) entry which is preliminary data.</text>
</comment>
<dbReference type="Gene3D" id="6.10.30.10">
    <property type="match status" value="1"/>
</dbReference>